<dbReference type="PROSITE" id="PS51034">
    <property type="entry name" value="ZP_2"/>
    <property type="match status" value="1"/>
</dbReference>
<evidence type="ECO:0000259" key="5">
    <source>
        <dbReference type="PROSITE" id="PS51034"/>
    </source>
</evidence>
<dbReference type="PANTHER" id="PTHR14002:SF14">
    <property type="entry name" value="SI:DKEY-103G5.3"/>
    <property type="match status" value="1"/>
</dbReference>
<feature type="domain" description="ZP" evidence="5">
    <location>
        <begin position="39"/>
        <end position="322"/>
    </location>
</feature>
<feature type="region of interest" description="Disordered" evidence="3">
    <location>
        <begin position="317"/>
        <end position="344"/>
    </location>
</feature>
<dbReference type="Pfam" id="PF23344">
    <property type="entry name" value="ZP-N"/>
    <property type="match status" value="1"/>
</dbReference>
<evidence type="ECO:0000256" key="2">
    <source>
        <dbReference type="ARBA" id="ARBA00023157"/>
    </source>
</evidence>
<dbReference type="InterPro" id="IPR055356">
    <property type="entry name" value="ZP-N"/>
</dbReference>
<gene>
    <name evidence="6" type="ORF">AALO_G00211890</name>
</gene>
<comment type="caution">
    <text evidence="6">The sequence shown here is derived from an EMBL/GenBank/DDBJ whole genome shotgun (WGS) entry which is preliminary data.</text>
</comment>
<evidence type="ECO:0000256" key="1">
    <source>
        <dbReference type="ARBA" id="ARBA00022729"/>
    </source>
</evidence>
<evidence type="ECO:0000256" key="3">
    <source>
        <dbReference type="SAM" id="MobiDB-lite"/>
    </source>
</evidence>
<keyword evidence="2" id="KW-1015">Disulfide bond</keyword>
<reference evidence="6" key="1">
    <citation type="submission" date="2020-10" db="EMBL/GenBank/DDBJ databases">
        <title>Chromosome-scale genome assembly of the Allis shad, Alosa alosa.</title>
        <authorList>
            <person name="Margot Z."/>
            <person name="Christophe K."/>
            <person name="Cabau C."/>
            <person name="Louis A."/>
            <person name="Berthelot C."/>
            <person name="Parey E."/>
            <person name="Roest Crollius H."/>
            <person name="Montfort J."/>
            <person name="Robinson-Rechavi M."/>
            <person name="Bucao C."/>
            <person name="Bouchez O."/>
            <person name="Gislard M."/>
            <person name="Lluch J."/>
            <person name="Milhes M."/>
            <person name="Lampietro C."/>
            <person name="Lopez Roques C."/>
            <person name="Donnadieu C."/>
            <person name="Braasch I."/>
            <person name="Desvignes T."/>
            <person name="Postlethwait J."/>
            <person name="Bobe J."/>
            <person name="Guiguen Y."/>
        </authorList>
    </citation>
    <scope>NUCLEOTIDE SEQUENCE</scope>
    <source>
        <strain evidence="6">M-15738</strain>
        <tissue evidence="6">Blood</tissue>
    </source>
</reference>
<dbReference type="InterPro" id="IPR001507">
    <property type="entry name" value="ZP_dom"/>
</dbReference>
<evidence type="ECO:0000256" key="4">
    <source>
        <dbReference type="SAM" id="SignalP"/>
    </source>
</evidence>
<evidence type="ECO:0000313" key="7">
    <source>
        <dbReference type="Proteomes" id="UP000823561"/>
    </source>
</evidence>
<accession>A0AAV6G176</accession>
<keyword evidence="1 4" id="KW-0732">Signal</keyword>
<protein>
    <recommendedName>
        <fullName evidence="5">ZP domain-containing protein</fullName>
    </recommendedName>
</protein>
<sequence>MLFLCLITLMVLTLRPVFSTYNCSAEYERVPENNDLSVECGSSVIYLEVNLCTANWAGFDTTQLALNGEHNNTQCQGNIDTSVDPPVIRYQLHVNHTDDNPCRQSLQIMNEIPDQNSAFGHFSNIQSMVITGFIDTPRSSQGIISYSTDLYYHFSCRYPLEYLINNTQIVASSVSVATSQNNGTFIDTLRMSLYNDSGFDTPLQVPSTGLDLRTDVYVEVKAINLTGNFHLLLDHCFATPVTYSQTNTEKHDFFIGCAVHDKTTIIQNGAAKISRFSFEAFRFVVHRDQDRSSIYLHCILRLCEPSKCREIMDMCNNSSSSGSGRRKREVAPFGTESSDSATVTMGPIYTRTEESSPAALPYGAEKPSEEAKTDVAGVVVGVIFATALHLHTFFMHEKP</sequence>
<proteinExistence type="predicted"/>
<feature type="signal peptide" evidence="4">
    <location>
        <begin position="1"/>
        <end position="19"/>
    </location>
</feature>
<dbReference type="InterPro" id="IPR055355">
    <property type="entry name" value="ZP-C"/>
</dbReference>
<evidence type="ECO:0000313" key="6">
    <source>
        <dbReference type="EMBL" id="KAG5268374.1"/>
    </source>
</evidence>
<dbReference type="Proteomes" id="UP000823561">
    <property type="component" value="Chromosome 16"/>
</dbReference>
<keyword evidence="7" id="KW-1185">Reference proteome</keyword>
<feature type="chain" id="PRO_5043574236" description="ZP domain-containing protein" evidence="4">
    <location>
        <begin position="20"/>
        <end position="399"/>
    </location>
</feature>
<organism evidence="6 7">
    <name type="scientific">Alosa alosa</name>
    <name type="common">allis shad</name>
    <dbReference type="NCBI Taxonomy" id="278164"/>
    <lineage>
        <taxon>Eukaryota</taxon>
        <taxon>Metazoa</taxon>
        <taxon>Chordata</taxon>
        <taxon>Craniata</taxon>
        <taxon>Vertebrata</taxon>
        <taxon>Euteleostomi</taxon>
        <taxon>Actinopterygii</taxon>
        <taxon>Neopterygii</taxon>
        <taxon>Teleostei</taxon>
        <taxon>Clupei</taxon>
        <taxon>Clupeiformes</taxon>
        <taxon>Clupeoidei</taxon>
        <taxon>Clupeidae</taxon>
        <taxon>Alosa</taxon>
    </lineage>
</organism>
<dbReference type="SMART" id="SM00241">
    <property type="entry name" value="ZP"/>
    <property type="match status" value="1"/>
</dbReference>
<dbReference type="EMBL" id="JADWDJ010000016">
    <property type="protein sequence ID" value="KAG5268374.1"/>
    <property type="molecule type" value="Genomic_DNA"/>
</dbReference>
<dbReference type="Gene3D" id="2.60.40.4100">
    <property type="entry name" value="Zona pellucida, ZP-C domain"/>
    <property type="match status" value="1"/>
</dbReference>
<dbReference type="PANTHER" id="PTHR14002">
    <property type="entry name" value="ENDOGLIN/TGF-BETA RECEPTOR TYPE III"/>
    <property type="match status" value="1"/>
</dbReference>
<dbReference type="AlphaFoldDB" id="A0AAV6G176"/>
<dbReference type="InterPro" id="IPR042235">
    <property type="entry name" value="ZP-C_dom"/>
</dbReference>
<name>A0AAV6G176_9TELE</name>
<dbReference type="Pfam" id="PF00100">
    <property type="entry name" value="Zona_pellucida"/>
    <property type="match status" value="1"/>
</dbReference>